<proteinExistence type="inferred from homology"/>
<dbReference type="AlphaFoldDB" id="A0A7W7VYU7"/>
<evidence type="ECO:0000313" key="4">
    <source>
        <dbReference type="Proteomes" id="UP000540506"/>
    </source>
</evidence>
<dbReference type="Proteomes" id="UP000540506">
    <property type="component" value="Unassembled WGS sequence"/>
</dbReference>
<dbReference type="SUPFAM" id="SSF51735">
    <property type="entry name" value="NAD(P)-binding Rossmann-fold domains"/>
    <property type="match status" value="1"/>
</dbReference>
<dbReference type="InterPro" id="IPR002347">
    <property type="entry name" value="SDR_fam"/>
</dbReference>
<dbReference type="PRINTS" id="PR00081">
    <property type="entry name" value="GDHRDH"/>
</dbReference>
<dbReference type="GO" id="GO:0016491">
    <property type="term" value="F:oxidoreductase activity"/>
    <property type="evidence" value="ECO:0007669"/>
    <property type="project" value="UniProtKB-KW"/>
</dbReference>
<reference evidence="3 4" key="1">
    <citation type="submission" date="2020-08" db="EMBL/GenBank/DDBJ databases">
        <title>Sequencing the genomes of 1000 actinobacteria strains.</title>
        <authorList>
            <person name="Klenk H.-P."/>
        </authorList>
    </citation>
    <scope>NUCLEOTIDE SEQUENCE [LARGE SCALE GENOMIC DNA]</scope>
    <source>
        <strain evidence="3 4">DSM 41654</strain>
    </source>
</reference>
<sequence length="302" mass="32397">MDHTLPPSLQGRTILITGATQGLGHGLALELARSGATLLLHGRDADRLDAVLSEVRALGTPARGYLADLADLDQVRALAAGVTKAESRLDVLVNNAASGGGTDPRKRELSAQGYELRLTVNHLAPYVLNSLLLPLLAQAANETNDQHENGRGRPPAARVINIASMGQSPVDFEDPMMERDYEGLEAYCRSKLALIMATFDLAAASPAHKVTFNTLHPAHLMDTEGVRAYGLTPQVGVGEGVRPTVRLIADPALEGVTGRYFDQFTDTRAHEQAYDPAARARLAALTERLTTPFTAPFTSPHR</sequence>
<evidence type="ECO:0000256" key="1">
    <source>
        <dbReference type="ARBA" id="ARBA00023002"/>
    </source>
</evidence>
<dbReference type="RefSeq" id="WP_184940969.1">
    <property type="nucleotide sequence ID" value="NZ_JACHJV010000001.1"/>
</dbReference>
<name>A0A7W7VYU7_KITKI</name>
<dbReference type="PRINTS" id="PR00080">
    <property type="entry name" value="SDRFAMILY"/>
</dbReference>
<evidence type="ECO:0000256" key="2">
    <source>
        <dbReference type="RuleBase" id="RU000363"/>
    </source>
</evidence>
<dbReference type="Gene3D" id="3.40.50.720">
    <property type="entry name" value="NAD(P)-binding Rossmann-like Domain"/>
    <property type="match status" value="1"/>
</dbReference>
<dbReference type="PANTHER" id="PTHR43157">
    <property type="entry name" value="PHOSPHATIDYLINOSITOL-GLYCAN BIOSYNTHESIS CLASS F PROTEIN-RELATED"/>
    <property type="match status" value="1"/>
</dbReference>
<protein>
    <submittedName>
        <fullName evidence="3">NAD(P)-dependent dehydrogenase (Short-subunit alcohol dehydrogenase family)</fullName>
    </submittedName>
</protein>
<accession>A0A7W7VYU7</accession>
<dbReference type="PANTHER" id="PTHR43157:SF31">
    <property type="entry name" value="PHOSPHATIDYLINOSITOL-GLYCAN BIOSYNTHESIS CLASS F PROTEIN"/>
    <property type="match status" value="1"/>
</dbReference>
<keyword evidence="4" id="KW-1185">Reference proteome</keyword>
<gene>
    <name evidence="3" type="ORF">FHR34_006052</name>
</gene>
<evidence type="ECO:0000313" key="3">
    <source>
        <dbReference type="EMBL" id="MBB4927059.1"/>
    </source>
</evidence>
<dbReference type="InterPro" id="IPR036291">
    <property type="entry name" value="NAD(P)-bd_dom_sf"/>
</dbReference>
<comment type="similarity">
    <text evidence="2">Belongs to the short-chain dehydrogenases/reductases (SDR) family.</text>
</comment>
<organism evidence="3 4">
    <name type="scientific">Kitasatospora kifunensis</name>
    <name type="common">Streptomyces kifunensis</name>
    <dbReference type="NCBI Taxonomy" id="58351"/>
    <lineage>
        <taxon>Bacteria</taxon>
        <taxon>Bacillati</taxon>
        <taxon>Actinomycetota</taxon>
        <taxon>Actinomycetes</taxon>
        <taxon>Kitasatosporales</taxon>
        <taxon>Streptomycetaceae</taxon>
        <taxon>Kitasatospora</taxon>
    </lineage>
</organism>
<comment type="caution">
    <text evidence="3">The sequence shown here is derived from an EMBL/GenBank/DDBJ whole genome shotgun (WGS) entry which is preliminary data.</text>
</comment>
<keyword evidence="1" id="KW-0560">Oxidoreductase</keyword>
<dbReference type="EMBL" id="JACHJV010000001">
    <property type="protein sequence ID" value="MBB4927059.1"/>
    <property type="molecule type" value="Genomic_DNA"/>
</dbReference>
<dbReference type="Pfam" id="PF00106">
    <property type="entry name" value="adh_short"/>
    <property type="match status" value="1"/>
</dbReference>